<comment type="caution">
    <text evidence="2">The sequence shown here is derived from an EMBL/GenBank/DDBJ whole genome shotgun (WGS) entry which is preliminary data.</text>
</comment>
<evidence type="ECO:0000313" key="2">
    <source>
        <dbReference type="EMBL" id="MPR27847.1"/>
    </source>
</evidence>
<protein>
    <recommendedName>
        <fullName evidence="4">Sel1 repeat family protein</fullName>
    </recommendedName>
</protein>
<feature type="region of interest" description="Disordered" evidence="1">
    <location>
        <begin position="196"/>
        <end position="215"/>
    </location>
</feature>
<dbReference type="RefSeq" id="WP_152714159.1">
    <property type="nucleotide sequence ID" value="NZ_VOSJ01000111.1"/>
</dbReference>
<organism evidence="2 3">
    <name type="scientific">Microvirga tunisiensis</name>
    <dbReference type="NCBI Taxonomy" id="2108360"/>
    <lineage>
        <taxon>Bacteria</taxon>
        <taxon>Pseudomonadati</taxon>
        <taxon>Pseudomonadota</taxon>
        <taxon>Alphaproteobacteria</taxon>
        <taxon>Hyphomicrobiales</taxon>
        <taxon>Methylobacteriaceae</taxon>
        <taxon>Microvirga</taxon>
    </lineage>
</organism>
<accession>A0A5N7MLH5</accession>
<evidence type="ECO:0000256" key="1">
    <source>
        <dbReference type="SAM" id="MobiDB-lite"/>
    </source>
</evidence>
<sequence>MIGHKAFGLKSLTAELLTTTLIGIALLGPAAAQGSPTGDAPNKEESSIKAGAMENLLTLLPLLLTSPDRKQLAADLEASIRKGDLKKAENSLNSAIEVGTLAIVLVDHLKDPDLITALQGLGIRGDVPPTPDPAIVDKAAAESCAIPSATTAVNLADMQQALEQEQSFSSRVSQTLTGLMEEHSALEARLEKETASQALTASEMQQTLQRERDQAQAAIQELERLRKEYGALQAAREQDKSSVASTTSELDAALRQERERRDNAERQFASAAKKLRDLQAVNEERTASEAARVAELEKALAWARMRSDILTQELVDTTEELQALQEPHRSSATPVVFRLAATGTEPPLAPSQQEALLQAPSPPPAAEGTPSVAKTARGLPDATSALPAKEPVVPAKEPISVVVASLPEGFQSLPLGVPIVAPAKPESPSAPEPKVSAPAEASKPDDRLTIRAEELFRKGDVSGARLLLERALGGGNARAAFVLAETFDPNVLSKLGVVGIRGDNAKAREFYARARAMGIAQAGERLEALK</sequence>
<evidence type="ECO:0000313" key="3">
    <source>
        <dbReference type="Proteomes" id="UP000403266"/>
    </source>
</evidence>
<dbReference type="Proteomes" id="UP000403266">
    <property type="component" value="Unassembled WGS sequence"/>
</dbReference>
<keyword evidence="3" id="KW-1185">Reference proteome</keyword>
<dbReference type="OrthoDB" id="8003401at2"/>
<evidence type="ECO:0008006" key="4">
    <source>
        <dbReference type="Google" id="ProtNLM"/>
    </source>
</evidence>
<dbReference type="EMBL" id="VOSK01000110">
    <property type="protein sequence ID" value="MPR27847.1"/>
    <property type="molecule type" value="Genomic_DNA"/>
</dbReference>
<feature type="region of interest" description="Disordered" evidence="1">
    <location>
        <begin position="424"/>
        <end position="444"/>
    </location>
</feature>
<proteinExistence type="predicted"/>
<dbReference type="AlphaFoldDB" id="A0A5N7MLH5"/>
<feature type="compositionally biased region" description="Polar residues" evidence="1">
    <location>
        <begin position="196"/>
        <end position="208"/>
    </location>
</feature>
<feature type="compositionally biased region" description="Low complexity" evidence="1">
    <location>
        <begin position="424"/>
        <end position="441"/>
    </location>
</feature>
<name>A0A5N7MLH5_9HYPH</name>
<reference evidence="2 3" key="1">
    <citation type="journal article" date="2019" name="Syst. Appl. Microbiol.">
        <title>Microvirga tunisiensis sp. nov., a root nodule symbiotic bacterium isolated from Lupinus micranthus and L. luteus grown in Northern Tunisia.</title>
        <authorList>
            <person name="Msaddak A."/>
            <person name="Rejili M."/>
            <person name="Duran D."/>
            <person name="Mars M."/>
            <person name="Palacios J.M."/>
            <person name="Ruiz-Argueso T."/>
            <person name="Rey L."/>
            <person name="Imperial J."/>
        </authorList>
    </citation>
    <scope>NUCLEOTIDE SEQUENCE [LARGE SCALE GENOMIC DNA]</scope>
    <source>
        <strain evidence="2 3">Lmie10</strain>
    </source>
</reference>
<gene>
    <name evidence="2" type="ORF">FS320_22425</name>
</gene>